<dbReference type="Proteomes" id="UP000501812">
    <property type="component" value="Chromosome"/>
</dbReference>
<dbReference type="RefSeq" id="WP_169454304.1">
    <property type="nucleotide sequence ID" value="NZ_CP051774.1"/>
</dbReference>
<keyword evidence="3" id="KW-1185">Reference proteome</keyword>
<evidence type="ECO:0000313" key="3">
    <source>
        <dbReference type="Proteomes" id="UP000501812"/>
    </source>
</evidence>
<dbReference type="InterPro" id="IPR039418">
    <property type="entry name" value="LexA-like"/>
</dbReference>
<dbReference type="KEGG" id="luo:HHL09_09415"/>
<protein>
    <submittedName>
        <fullName evidence="2">S24 family peptidase</fullName>
    </submittedName>
</protein>
<evidence type="ECO:0000259" key="1">
    <source>
        <dbReference type="Pfam" id="PF00717"/>
    </source>
</evidence>
<dbReference type="InterPro" id="IPR015927">
    <property type="entry name" value="Peptidase_S24_S26A/B/C"/>
</dbReference>
<evidence type="ECO:0000313" key="2">
    <source>
        <dbReference type="EMBL" id="QJE95991.1"/>
    </source>
</evidence>
<dbReference type="SUPFAM" id="SSF51306">
    <property type="entry name" value="LexA/Signal peptidase"/>
    <property type="match status" value="1"/>
</dbReference>
<dbReference type="AlphaFoldDB" id="A0A858RHD8"/>
<organism evidence="2 3">
    <name type="scientific">Luteolibacter luteus</name>
    <dbReference type="NCBI Taxonomy" id="2728835"/>
    <lineage>
        <taxon>Bacteria</taxon>
        <taxon>Pseudomonadati</taxon>
        <taxon>Verrucomicrobiota</taxon>
        <taxon>Verrucomicrobiia</taxon>
        <taxon>Verrucomicrobiales</taxon>
        <taxon>Verrucomicrobiaceae</taxon>
        <taxon>Luteolibacter</taxon>
    </lineage>
</organism>
<dbReference type="Gene3D" id="2.10.109.10">
    <property type="entry name" value="Umud Fragment, subunit A"/>
    <property type="match status" value="1"/>
</dbReference>
<proteinExistence type="predicted"/>
<sequence length="259" mass="28108">MANESEITAAEITNWLSENGHSREWLAAQTGTSVGTVANWLAANKPRPIPVPTLKLIERLMCDDLLGAPQYSYSDAKVIRRAMAQEGYTSLHDFTRDAVVANAKKIMGAREKIVELQTEAADPAAKRFWKTMLGGVAAGAPIAYVAEAEIEVGKEYPEGCYALKVFGASMEPKVSDGATIIVEPWDRTRTPKKGTIVVYSDASGSSLKEYGYRAATEADDPERVNSVGKVAVLRSLNPSFPDIQTMEEGRIDAVLVDIL</sequence>
<dbReference type="EMBL" id="CP051774">
    <property type="protein sequence ID" value="QJE95991.1"/>
    <property type="molecule type" value="Genomic_DNA"/>
</dbReference>
<name>A0A858RHD8_9BACT</name>
<gene>
    <name evidence="2" type="ORF">HHL09_09415</name>
</gene>
<dbReference type="InterPro" id="IPR036286">
    <property type="entry name" value="LexA/Signal_pep-like_sf"/>
</dbReference>
<feature type="domain" description="Peptidase S24/S26A/S26B/S26C" evidence="1">
    <location>
        <begin position="133"/>
        <end position="199"/>
    </location>
</feature>
<reference evidence="2 3" key="1">
    <citation type="submission" date="2020-04" db="EMBL/GenBank/DDBJ databases">
        <title>Luteolibacter sp. G-1-1-1 isolated from soil.</title>
        <authorList>
            <person name="Dahal R.H."/>
        </authorList>
    </citation>
    <scope>NUCLEOTIDE SEQUENCE [LARGE SCALE GENOMIC DNA]</scope>
    <source>
        <strain evidence="2 3">G-1-1-1</strain>
    </source>
</reference>
<accession>A0A858RHD8</accession>
<dbReference type="CDD" id="cd06529">
    <property type="entry name" value="S24_LexA-like"/>
    <property type="match status" value="1"/>
</dbReference>
<dbReference type="Pfam" id="PF00717">
    <property type="entry name" value="Peptidase_S24"/>
    <property type="match status" value="1"/>
</dbReference>